<accession>A0ABP0M2F1</accession>
<organism evidence="2 3">
    <name type="scientific">Durusdinium trenchii</name>
    <dbReference type="NCBI Taxonomy" id="1381693"/>
    <lineage>
        <taxon>Eukaryota</taxon>
        <taxon>Sar</taxon>
        <taxon>Alveolata</taxon>
        <taxon>Dinophyceae</taxon>
        <taxon>Suessiales</taxon>
        <taxon>Symbiodiniaceae</taxon>
        <taxon>Durusdinium</taxon>
    </lineage>
</organism>
<protein>
    <recommendedName>
        <fullName evidence="1">Reverse transcriptase Ty1/copia-type domain-containing protein</fullName>
    </recommendedName>
</protein>
<name>A0ABP0M2F1_9DINO</name>
<sequence>MYDAALGVVQGTASTKKRGRKEIFLKDLSEELQQLFIGPGGSDEREWHAWIDKGAIEILDDVTSRKIRSDHPDLVIPTRWVRTNKAEGLEGQSFVAKSRLVAQGFKDKSLGFYRRDAPTASALAESICLAVSAFLNFTMISKDVKNAYFSGRSLDREIYLSPPKGGLGNLKPTQLLKAKKAIYGFSEAARMFWVALKGYLESDGWTESRLEPALFFLRGDNNQLRGILVTHVDDVEGGVHPDSIESACQHSSKALEFATNHFREFVFRGREIKQHKENHIDVSMRNYSLSTRSIKVDAHRRKQPDSPLTEEEFQAFQSGAGELGWLTRQLRCDLCFENGVIQRAKSTACVEDLIRLKQYLASARRGADFRMRYWSDVDLRNGVLIHLADSGHANGTPEKDGILRYRSVGGYFLLLSNPEILEDKPAKAVILAFHSSQTKRVCRSTLAAEASHLAEAVEAGDWCCCLLEEALSGELNLKDWPSIIHKR</sequence>
<reference evidence="2 3" key="1">
    <citation type="submission" date="2024-02" db="EMBL/GenBank/DDBJ databases">
        <authorList>
            <person name="Chen Y."/>
            <person name="Shah S."/>
            <person name="Dougan E. K."/>
            <person name="Thang M."/>
            <person name="Chan C."/>
        </authorList>
    </citation>
    <scope>NUCLEOTIDE SEQUENCE [LARGE SCALE GENOMIC DNA]</scope>
</reference>
<evidence type="ECO:0000313" key="3">
    <source>
        <dbReference type="Proteomes" id="UP001642484"/>
    </source>
</evidence>
<evidence type="ECO:0000313" key="2">
    <source>
        <dbReference type="EMBL" id="CAK9044379.1"/>
    </source>
</evidence>
<comment type="caution">
    <text evidence="2">The sequence shown here is derived from an EMBL/GenBank/DDBJ whole genome shotgun (WGS) entry which is preliminary data.</text>
</comment>
<feature type="domain" description="Reverse transcriptase Ty1/copia-type" evidence="1">
    <location>
        <begin position="75"/>
        <end position="235"/>
    </location>
</feature>
<proteinExistence type="predicted"/>
<evidence type="ECO:0000259" key="1">
    <source>
        <dbReference type="Pfam" id="PF07727"/>
    </source>
</evidence>
<dbReference type="Proteomes" id="UP001642484">
    <property type="component" value="Unassembled WGS sequence"/>
</dbReference>
<gene>
    <name evidence="2" type="ORF">CCMP2556_LOCUS23368</name>
</gene>
<keyword evidence="3" id="KW-1185">Reference proteome</keyword>
<dbReference type="EMBL" id="CAXAMN010014825">
    <property type="protein sequence ID" value="CAK9044379.1"/>
    <property type="molecule type" value="Genomic_DNA"/>
</dbReference>
<dbReference type="Pfam" id="PF07727">
    <property type="entry name" value="RVT_2"/>
    <property type="match status" value="1"/>
</dbReference>
<dbReference type="InterPro" id="IPR013103">
    <property type="entry name" value="RVT_2"/>
</dbReference>